<dbReference type="RefSeq" id="WP_035809560.1">
    <property type="nucleotide sequence ID" value="NZ_CCSE01000001.1"/>
</dbReference>
<protein>
    <submittedName>
        <fullName evidence="1">Uncharacterized protein</fullName>
    </submittedName>
</protein>
<gene>
    <name evidence="1" type="ORF">BN1048_01265</name>
</gene>
<organism evidence="1 2">
    <name type="scientific">Jeotgalicoccus saudimassiliensis</name>
    <dbReference type="NCBI Taxonomy" id="1461582"/>
    <lineage>
        <taxon>Bacteria</taxon>
        <taxon>Bacillati</taxon>
        <taxon>Bacillota</taxon>
        <taxon>Bacilli</taxon>
        <taxon>Bacillales</taxon>
        <taxon>Staphylococcaceae</taxon>
        <taxon>Jeotgalicoccus</taxon>
    </lineage>
</organism>
<dbReference type="OrthoDB" id="290878at2"/>
<sequence length="81" mass="9730">MTWKYVLEHFSYKMYERPQAQHPLDRIMFAVFSLVYPLSLFETGKVEAAKKAYYIIEETVDDIKDSVYAKEMHMIKDIIFK</sequence>
<keyword evidence="2" id="KW-1185">Reference proteome</keyword>
<dbReference type="EMBL" id="CCSE01000001">
    <property type="protein sequence ID" value="CEA01186.1"/>
    <property type="molecule type" value="Genomic_DNA"/>
</dbReference>
<dbReference type="AlphaFoldDB" id="A0A078M959"/>
<dbReference type="Proteomes" id="UP000044136">
    <property type="component" value="Unassembled WGS sequence"/>
</dbReference>
<accession>A0A078M959</accession>
<reference evidence="1 2" key="1">
    <citation type="submission" date="2014-07" db="EMBL/GenBank/DDBJ databases">
        <authorList>
            <person name="Urmite Genomes Urmite Genomes"/>
        </authorList>
    </citation>
    <scope>NUCLEOTIDE SEQUENCE [LARGE SCALE GENOMIC DNA]</scope>
    <source>
        <strain evidence="1 2">13MG44_air</strain>
    </source>
</reference>
<proteinExistence type="predicted"/>
<name>A0A078M959_9STAP</name>
<evidence type="ECO:0000313" key="2">
    <source>
        <dbReference type="Proteomes" id="UP000044136"/>
    </source>
</evidence>
<dbReference type="HOGENOM" id="CLU_2569254_0_0_9"/>
<evidence type="ECO:0000313" key="1">
    <source>
        <dbReference type="EMBL" id="CEA01186.1"/>
    </source>
</evidence>